<keyword evidence="5" id="KW-0336">GPI-anchor</keyword>
<evidence type="ECO:0000256" key="9">
    <source>
        <dbReference type="ARBA" id="ARBA00022801"/>
    </source>
</evidence>
<dbReference type="OrthoDB" id="510539at2759"/>
<keyword evidence="11" id="KW-0482">Metalloprotease</keyword>
<comment type="subcellular location">
    <subcellularLocation>
        <location evidence="1">Cell membrane</location>
        <topology evidence="1">Lipid-anchor</topology>
        <topology evidence="1">GPI-anchor</topology>
    </subcellularLocation>
</comment>
<evidence type="ECO:0000256" key="16">
    <source>
        <dbReference type="PIRSR" id="PIRSR634016-4"/>
    </source>
</evidence>
<evidence type="ECO:0000256" key="4">
    <source>
        <dbReference type="ARBA" id="ARBA00022475"/>
    </source>
</evidence>
<dbReference type="InterPro" id="IPR034016">
    <property type="entry name" value="M1_APN-typ"/>
</dbReference>
<evidence type="ECO:0000313" key="20">
    <source>
        <dbReference type="EMBL" id="RWS23979.1"/>
    </source>
</evidence>
<keyword evidence="13" id="KW-0325">Glycoprotein</keyword>
<dbReference type="GO" id="GO:0005737">
    <property type="term" value="C:cytoplasm"/>
    <property type="evidence" value="ECO:0007669"/>
    <property type="project" value="TreeGrafter"/>
</dbReference>
<evidence type="ECO:0000256" key="15">
    <source>
        <dbReference type="PIRSR" id="PIRSR634016-3"/>
    </source>
</evidence>
<keyword evidence="4" id="KW-1003">Cell membrane</keyword>
<organism evidence="20 21">
    <name type="scientific">Leptotrombidium deliense</name>
    <dbReference type="NCBI Taxonomy" id="299467"/>
    <lineage>
        <taxon>Eukaryota</taxon>
        <taxon>Metazoa</taxon>
        <taxon>Ecdysozoa</taxon>
        <taxon>Arthropoda</taxon>
        <taxon>Chelicerata</taxon>
        <taxon>Arachnida</taxon>
        <taxon>Acari</taxon>
        <taxon>Acariformes</taxon>
        <taxon>Trombidiformes</taxon>
        <taxon>Prostigmata</taxon>
        <taxon>Anystina</taxon>
        <taxon>Parasitengona</taxon>
        <taxon>Trombiculoidea</taxon>
        <taxon>Trombiculidae</taxon>
        <taxon>Leptotrombidium</taxon>
    </lineage>
</organism>
<feature type="domain" description="ERAP1-like C-terminal" evidence="18">
    <location>
        <begin position="461"/>
        <end position="620"/>
    </location>
</feature>
<dbReference type="AlphaFoldDB" id="A0A443S8V3"/>
<dbReference type="Pfam" id="PF01433">
    <property type="entry name" value="Peptidase_M1"/>
    <property type="match status" value="1"/>
</dbReference>
<feature type="active site" description="Proton acceptor" evidence="14">
    <location>
        <position position="206"/>
    </location>
</feature>
<dbReference type="GO" id="GO:0005615">
    <property type="term" value="C:extracellular space"/>
    <property type="evidence" value="ECO:0007669"/>
    <property type="project" value="TreeGrafter"/>
</dbReference>
<dbReference type="InterPro" id="IPR045357">
    <property type="entry name" value="Aminopeptidase_N-like_N"/>
</dbReference>
<dbReference type="FunFam" id="2.60.40.1910:FF:000008">
    <property type="entry name" value="Aminopeptidase"/>
    <property type="match status" value="1"/>
</dbReference>
<dbReference type="Gene3D" id="2.60.40.1730">
    <property type="entry name" value="tricorn interacting facor f3 domain"/>
    <property type="match status" value="1"/>
</dbReference>
<reference evidence="20 21" key="1">
    <citation type="journal article" date="2018" name="Gigascience">
        <title>Genomes of trombidid mites reveal novel predicted allergens and laterally-transferred genes associated with secondary metabolism.</title>
        <authorList>
            <person name="Dong X."/>
            <person name="Chaisiri K."/>
            <person name="Xia D."/>
            <person name="Armstrong S.D."/>
            <person name="Fang Y."/>
            <person name="Donnelly M.J."/>
            <person name="Kadowaki T."/>
            <person name="McGarry J.W."/>
            <person name="Darby A.C."/>
            <person name="Makepeace B.L."/>
        </authorList>
    </citation>
    <scope>NUCLEOTIDE SEQUENCE [LARGE SCALE GENOMIC DNA]</scope>
    <source>
        <strain evidence="20">UoL-UT</strain>
    </source>
</reference>
<dbReference type="Pfam" id="PF17900">
    <property type="entry name" value="Peptidase_M1_N"/>
    <property type="match status" value="1"/>
</dbReference>
<dbReference type="Gene3D" id="1.25.50.20">
    <property type="match status" value="1"/>
</dbReference>
<dbReference type="GO" id="GO:0006508">
    <property type="term" value="P:proteolysis"/>
    <property type="evidence" value="ECO:0007669"/>
    <property type="project" value="UniProtKB-KW"/>
</dbReference>
<dbReference type="PANTHER" id="PTHR11533">
    <property type="entry name" value="PROTEASE M1 ZINC METALLOPROTEASE"/>
    <property type="match status" value="1"/>
</dbReference>
<name>A0A443S8V3_9ACAR</name>
<keyword evidence="8" id="KW-0732">Signal</keyword>
<feature type="domain" description="Peptidase M1 membrane alanine aminopeptidase" evidence="17">
    <location>
        <begin position="133"/>
        <end position="372"/>
    </location>
</feature>
<feature type="site" description="Transition state stabilizer" evidence="16">
    <location>
        <position position="291"/>
    </location>
</feature>
<accession>A0A443S8V3</accession>
<keyword evidence="5" id="KW-0449">Lipoprotein</keyword>
<evidence type="ECO:0000259" key="17">
    <source>
        <dbReference type="Pfam" id="PF01433"/>
    </source>
</evidence>
<keyword evidence="7 15" id="KW-0479">Metal-binding</keyword>
<comment type="caution">
    <text evidence="20">The sequence shown here is derived from an EMBL/GenBank/DDBJ whole genome shotgun (WGS) entry which is preliminary data.</text>
</comment>
<dbReference type="EMBL" id="NCKV01005574">
    <property type="protein sequence ID" value="RWS23979.1"/>
    <property type="molecule type" value="Genomic_DNA"/>
</dbReference>
<evidence type="ECO:0000259" key="18">
    <source>
        <dbReference type="Pfam" id="PF11838"/>
    </source>
</evidence>
<keyword evidence="3 20" id="KW-0031">Aminopeptidase</keyword>
<evidence type="ECO:0000259" key="19">
    <source>
        <dbReference type="Pfam" id="PF17900"/>
    </source>
</evidence>
<dbReference type="VEuPathDB" id="VectorBase:LDEU008061"/>
<dbReference type="InterPro" id="IPR014782">
    <property type="entry name" value="Peptidase_M1_dom"/>
</dbReference>
<evidence type="ECO:0000256" key="5">
    <source>
        <dbReference type="ARBA" id="ARBA00022622"/>
    </source>
</evidence>
<proteinExistence type="inferred from homology"/>
<dbReference type="GO" id="GO:0098552">
    <property type="term" value="C:side of membrane"/>
    <property type="evidence" value="ECO:0007669"/>
    <property type="project" value="UniProtKB-KW"/>
</dbReference>
<dbReference type="InterPro" id="IPR027268">
    <property type="entry name" value="Peptidase_M4/M1_CTD_sf"/>
</dbReference>
<gene>
    <name evidence="20" type="ORF">B4U80_02633</name>
</gene>
<comment type="cofactor">
    <cofactor evidence="15">
        <name>Zn(2+)</name>
        <dbReference type="ChEBI" id="CHEBI:29105"/>
    </cofactor>
    <text evidence="15">Binds 1 zinc ion per subunit.</text>
</comment>
<evidence type="ECO:0000256" key="13">
    <source>
        <dbReference type="ARBA" id="ARBA00023180"/>
    </source>
</evidence>
<dbReference type="InterPro" id="IPR050344">
    <property type="entry name" value="Peptidase_M1_aminopeptidases"/>
</dbReference>
<keyword evidence="10 15" id="KW-0862">Zinc</keyword>
<keyword evidence="6" id="KW-0645">Protease</keyword>
<dbReference type="Proteomes" id="UP000288716">
    <property type="component" value="Unassembled WGS sequence"/>
</dbReference>
<dbReference type="CDD" id="cd09601">
    <property type="entry name" value="M1_APN-Q_like"/>
    <property type="match status" value="1"/>
</dbReference>
<sequence length="631" mass="73199">MSYLLERHNPQPTTEHYLFQLVTCIKKLQWLAVTQFQATDARRAFPCFDEPALKAKFSITLIHYSNMSALSNMPIINSEDRGEWTVDEFETTVNMSTYLLAFVVGDMASMNSTSDNLTFNVWTRRSAINTAKYALEIGPKILRHYENFFNVSFPLPKTDMVAVPDFNAGAMENWGLIIYRETAMLYDSKVSSSFNRQNVATVVAHELAHQWFGNLVTPKWWDDLWLNEGFASYMEYEGVDGVHPTWKMYDQFVVDETQSVFELDCLKSSHPISVKVGHPDEINEIFDRISYGKGAALIKMMVHILGSETFKKGVTVRMFFESYCNLKVVFQNYLNALRFTNAEQDDLWKYLTAAQDSQNGEIVEVKKVMDSWTLQTGYPVVTLTRNYETNTASLRQKRFMLITRNETTKQNDDSAKWEIPITYTNEDELQWTPNTRIWMRQNPTEKEVQIPQKHLPAIDKWMIVNLQEVGFYRVNYDAVNWNLLITQLNKNHTKIHSTNRAQILDDLLDLARAGLVPYSTALTSTTYLQKEDEYVPWDAASSAFSFLGKMLRRTAIYGEWKRYVLKLITPLYESIGWSEITNDDILKQSLQFLVLSWACDYEMPDCINNSRSLFLKWKEAVAQNESNLYQT</sequence>
<dbReference type="SUPFAM" id="SSF55486">
    <property type="entry name" value="Metalloproteases ('zincins'), catalytic domain"/>
    <property type="match status" value="1"/>
</dbReference>
<dbReference type="GO" id="GO:0005886">
    <property type="term" value="C:plasma membrane"/>
    <property type="evidence" value="ECO:0007669"/>
    <property type="project" value="UniProtKB-SubCell"/>
</dbReference>
<dbReference type="Gene3D" id="2.60.40.1910">
    <property type="match status" value="1"/>
</dbReference>
<evidence type="ECO:0000256" key="11">
    <source>
        <dbReference type="ARBA" id="ARBA00023049"/>
    </source>
</evidence>
<evidence type="ECO:0000256" key="6">
    <source>
        <dbReference type="ARBA" id="ARBA00022670"/>
    </source>
</evidence>
<evidence type="ECO:0000256" key="3">
    <source>
        <dbReference type="ARBA" id="ARBA00022438"/>
    </source>
</evidence>
<evidence type="ECO:0000256" key="1">
    <source>
        <dbReference type="ARBA" id="ARBA00004609"/>
    </source>
</evidence>
<protein>
    <submittedName>
        <fullName evidence="20">Aminopeptidase N-like protein</fullName>
    </submittedName>
</protein>
<dbReference type="GO" id="GO:0008270">
    <property type="term" value="F:zinc ion binding"/>
    <property type="evidence" value="ECO:0007669"/>
    <property type="project" value="InterPro"/>
</dbReference>
<dbReference type="Gene3D" id="1.10.390.10">
    <property type="entry name" value="Neutral Protease Domain 2"/>
    <property type="match status" value="1"/>
</dbReference>
<comment type="similarity">
    <text evidence="2">Belongs to the peptidase M1 family.</text>
</comment>
<dbReference type="SUPFAM" id="SSF63737">
    <property type="entry name" value="Leukotriene A4 hydrolase N-terminal domain"/>
    <property type="match status" value="1"/>
</dbReference>
<keyword evidence="21" id="KW-1185">Reference proteome</keyword>
<keyword evidence="9" id="KW-0378">Hydrolase</keyword>
<dbReference type="InterPro" id="IPR024571">
    <property type="entry name" value="ERAP1-like_C_dom"/>
</dbReference>
<evidence type="ECO:0000256" key="14">
    <source>
        <dbReference type="PIRSR" id="PIRSR634016-1"/>
    </source>
</evidence>
<feature type="binding site" evidence="15">
    <location>
        <position position="205"/>
    </location>
    <ligand>
        <name>Zn(2+)</name>
        <dbReference type="ChEBI" id="CHEBI:29105"/>
        <note>catalytic</note>
    </ligand>
</feature>
<dbReference type="Pfam" id="PF11838">
    <property type="entry name" value="ERAP1_C"/>
    <property type="match status" value="1"/>
</dbReference>
<evidence type="ECO:0000256" key="10">
    <source>
        <dbReference type="ARBA" id="ARBA00022833"/>
    </source>
</evidence>
<evidence type="ECO:0000256" key="7">
    <source>
        <dbReference type="ARBA" id="ARBA00022723"/>
    </source>
</evidence>
<dbReference type="GO" id="GO:0042277">
    <property type="term" value="F:peptide binding"/>
    <property type="evidence" value="ECO:0007669"/>
    <property type="project" value="TreeGrafter"/>
</dbReference>
<evidence type="ECO:0000256" key="12">
    <source>
        <dbReference type="ARBA" id="ARBA00023136"/>
    </source>
</evidence>
<dbReference type="FunFam" id="1.10.390.10:FF:000001">
    <property type="entry name" value="Aminopeptidase"/>
    <property type="match status" value="1"/>
</dbReference>
<dbReference type="GO" id="GO:0043171">
    <property type="term" value="P:peptide catabolic process"/>
    <property type="evidence" value="ECO:0007669"/>
    <property type="project" value="TreeGrafter"/>
</dbReference>
<dbReference type="InterPro" id="IPR001930">
    <property type="entry name" value="Peptidase_M1"/>
</dbReference>
<dbReference type="GO" id="GO:0070006">
    <property type="term" value="F:metalloaminopeptidase activity"/>
    <property type="evidence" value="ECO:0007669"/>
    <property type="project" value="TreeGrafter"/>
</dbReference>
<keyword evidence="12" id="KW-0472">Membrane</keyword>
<dbReference type="PRINTS" id="PR00756">
    <property type="entry name" value="ALADIPTASE"/>
</dbReference>
<evidence type="ECO:0000313" key="21">
    <source>
        <dbReference type="Proteomes" id="UP000288716"/>
    </source>
</evidence>
<feature type="binding site" evidence="15">
    <location>
        <position position="209"/>
    </location>
    <ligand>
        <name>Zn(2+)</name>
        <dbReference type="ChEBI" id="CHEBI:29105"/>
        <note>catalytic</note>
    </ligand>
</feature>
<dbReference type="STRING" id="299467.A0A443S8V3"/>
<feature type="domain" description="Aminopeptidase N-like N-terminal" evidence="19">
    <location>
        <begin position="29"/>
        <end position="99"/>
    </location>
</feature>
<feature type="binding site" evidence="15">
    <location>
        <position position="228"/>
    </location>
    <ligand>
        <name>Zn(2+)</name>
        <dbReference type="ChEBI" id="CHEBI:29105"/>
        <note>catalytic</note>
    </ligand>
</feature>
<dbReference type="PANTHER" id="PTHR11533:SF294">
    <property type="entry name" value="THYROTROPIN-RELEASING HORMONE-DEGRADING ECTOENZYME"/>
    <property type="match status" value="1"/>
</dbReference>
<evidence type="ECO:0000256" key="2">
    <source>
        <dbReference type="ARBA" id="ARBA00010136"/>
    </source>
</evidence>
<evidence type="ECO:0000256" key="8">
    <source>
        <dbReference type="ARBA" id="ARBA00022729"/>
    </source>
</evidence>
<dbReference type="InterPro" id="IPR042097">
    <property type="entry name" value="Aminopeptidase_N-like_N_sf"/>
</dbReference>